<name>A0ACC0KA23_CHOFU</name>
<organism evidence="1 2">
    <name type="scientific">Choristoneura fumiferana</name>
    <name type="common">Spruce budworm moth</name>
    <name type="synonym">Archips fumiferana</name>
    <dbReference type="NCBI Taxonomy" id="7141"/>
    <lineage>
        <taxon>Eukaryota</taxon>
        <taxon>Metazoa</taxon>
        <taxon>Ecdysozoa</taxon>
        <taxon>Arthropoda</taxon>
        <taxon>Hexapoda</taxon>
        <taxon>Insecta</taxon>
        <taxon>Pterygota</taxon>
        <taxon>Neoptera</taxon>
        <taxon>Endopterygota</taxon>
        <taxon>Lepidoptera</taxon>
        <taxon>Glossata</taxon>
        <taxon>Ditrysia</taxon>
        <taxon>Tortricoidea</taxon>
        <taxon>Tortricidae</taxon>
        <taxon>Tortricinae</taxon>
        <taxon>Choristoneura</taxon>
    </lineage>
</organism>
<protein>
    <submittedName>
        <fullName evidence="1">Uncharacterized protein</fullName>
    </submittedName>
</protein>
<dbReference type="EMBL" id="CM046128">
    <property type="protein sequence ID" value="KAI8433309.1"/>
    <property type="molecule type" value="Genomic_DNA"/>
</dbReference>
<comment type="caution">
    <text evidence="1">The sequence shown here is derived from an EMBL/GenBank/DDBJ whole genome shotgun (WGS) entry which is preliminary data.</text>
</comment>
<evidence type="ECO:0000313" key="1">
    <source>
        <dbReference type="EMBL" id="KAI8433309.1"/>
    </source>
</evidence>
<reference evidence="1 2" key="1">
    <citation type="journal article" date="2022" name="Genome Biol. Evol.">
        <title>The Spruce Budworm Genome: Reconstructing the Evolutionary History of Antifreeze Proteins.</title>
        <authorList>
            <person name="Beliveau C."/>
            <person name="Gagne P."/>
            <person name="Picq S."/>
            <person name="Vernygora O."/>
            <person name="Keeling C.I."/>
            <person name="Pinkney K."/>
            <person name="Doucet D."/>
            <person name="Wen F."/>
            <person name="Johnston J.S."/>
            <person name="Maaroufi H."/>
            <person name="Boyle B."/>
            <person name="Laroche J."/>
            <person name="Dewar K."/>
            <person name="Juretic N."/>
            <person name="Blackburn G."/>
            <person name="Nisole A."/>
            <person name="Brunet B."/>
            <person name="Brandao M."/>
            <person name="Lumley L."/>
            <person name="Duan J."/>
            <person name="Quan G."/>
            <person name="Lucarotti C.J."/>
            <person name="Roe A.D."/>
            <person name="Sperling F.A.H."/>
            <person name="Levesque R.C."/>
            <person name="Cusson M."/>
        </authorList>
    </citation>
    <scope>NUCLEOTIDE SEQUENCE [LARGE SCALE GENOMIC DNA]</scope>
    <source>
        <strain evidence="1">Glfc:IPQL:Cfum</strain>
    </source>
</reference>
<accession>A0ACC0KA23</accession>
<gene>
    <name evidence="1" type="ORF">MSG28_015357</name>
</gene>
<proteinExistence type="predicted"/>
<sequence length="1654" mass="186365">MQSTEDPEARKADLVAKRGYIKASLTKLIKSLQESTSGLSRQNLLVKQERLTSLFSKYEELCMEILDEDGDEYEEAYMRALVMLRELTVQPSAAPAGAVATARDTPASTSSKNGKTKLPTITIPTFTGKCHEYKTFIGLFESLIHNDSSLEDIQKLYYLRNYLADEPYALIKNLPLVSESYSESLTILKDRYDNKFRITNEHINNLLELQCITKSTSTNIRNFVCNAKQELAAIRNLNQSVDTWDPVLLCILTKKLDSYTNKEYQLSRQDDKEPTLKQLFDFLDKRALALENAEPAARAPMQQRLEPTHRFEQQRFEQQNKKKTAHPSASNIAASTTSCLFCKHNTMLHAETAEPPVTMMSKVSSTQVLLPTVRVKLVTNNGTEVLVKALLDSGSQTSFATAELVRLLDLKPKTVNTGIIGIGNAHSTMNKCVQLEVHSLVSQYKLPITCYVLDQITSKLPQQRFSRENISMPTNIKLADADFDVPSNIHILMAADVFFQVLLPQAEGASPQPAAASSHQPAQQSAEQPAHANNQSYAFEHPLWLCNSRSLQLILWRDTPDESIKCIELNTDIPLDKQHFDEVDLQKQNYCLKTLGVSYNTKTDTINITSPSSTDSVPKTKREILSHIAKFYDPLGLVGPIIVSAKLIIQRLWSTKMGWDSCLNDELKGLWFEFYKSLAVMKPIQIQRNVVTDTELTKSVQLVGFADAASSAAYGCCVYLRVVDKTGTVKQSLLCSKSRVNPLHQKLTVPRLELNAALLLAKLVAKVHSTMSLKLNINDILFSDSQIVLAWLRTDITKLNIYVANRVKVVLQHTEQFSWSYVNTSDNPADCLSRGVQPHELEEHPLWWTGPAFCLTAHISCLETKGKGSRAANGFLPHDRVNACRVFQKVGVDFAGPISVKQSRSLLFNPSKSYIRGSLMSGYSDLDLMIDCFVSLFRIMPHSNDALKVCLNLNIYISYHYVIVNSLLRIIKQPRLPWWPQIELLYPRAAELRAMFTDTLNKATQGYIVHTPLRMISRSLKSKEVQAKFNRAEEMPAYRNLLLCMVRLIHADPMLMLSNPGRSGMEIQSSTTELINGLVSLVHQTGMGEISQEAMDALLALHRPDRVHMWNPEAPLNTFWDISSQILYNISQKLIQRQIGNYREVLRWLRDILTCRNEFLAKHKEYANVGSQIPICKQAHIKLEVVFFMCLWSIDTDVVLVAMSCFALLCQEADIRCGSDEITTQCLLPNYAVFQEIAHTSTVLTTGSAALQQRIMALLRKIEHCVNGVQPVWEETFRCCVTGSPHSRGSHARTASGPLGGSPLLAAIVTTRKFVDHARSTRCQRAVRAWTTCRQRVDTESRGGAGRRGRGAEKRTRAGSGAENRAQARKLRERKNSTQFRSTLLSRSALLSSSASVDSQPKAAAPLRRRRVERDSLCKLLQKYPKGQGEKVDDCQMEALHRAVAKRRVSHHSSSEHDFEMQIQEWANITSFLCALGGVCLQRRPSTVWSHLYAHDSRKYNVLANSSQEVQYCPVTQFIGQLLRLLLCSNERFGQQIQSHVKELVGHEMSPALYPILFDQIKAIIDKFFDQQQQVMLTDINTQFVEHTIFIMKSILDNKKTGQPAEHLSTTSIEGLMLAIVRLWRHRIEGGLKRTENMFQAPENNGNLGEILIN</sequence>
<dbReference type="Proteomes" id="UP001064048">
    <property type="component" value="Chromosome 28"/>
</dbReference>
<keyword evidence="2" id="KW-1185">Reference proteome</keyword>
<evidence type="ECO:0000313" key="2">
    <source>
        <dbReference type="Proteomes" id="UP001064048"/>
    </source>
</evidence>